<keyword evidence="1 4" id="KW-0732">Signal</keyword>
<dbReference type="GO" id="GO:0046688">
    <property type="term" value="P:response to copper ion"/>
    <property type="evidence" value="ECO:0007669"/>
    <property type="project" value="InterPro"/>
</dbReference>
<evidence type="ECO:0000256" key="3">
    <source>
        <dbReference type="SAM" id="Phobius"/>
    </source>
</evidence>
<name>A0A848DJT0_9PSEU</name>
<dbReference type="InterPro" id="IPR007348">
    <property type="entry name" value="CopC_dom"/>
</dbReference>
<evidence type="ECO:0000259" key="5">
    <source>
        <dbReference type="Pfam" id="PF04234"/>
    </source>
</evidence>
<proteinExistence type="predicted"/>
<sequence length="183" mass="18416">MRAAVLSLAAAFAGTLLLLLAPPALAHTSLTGADPAPGAQVDRLERIRLEFAGRVAPDAPRAVALLAPDGSRWDDGAVTPDGERSLVAGVAPRLPAAGEYTVRWCLLGPDGHEQRGGYVFTYTGPVDPAAGPGAPAGDVSCAAQAPGDPARSPAGWLIGGAIAIALLGALIAGPLGRRLARRP</sequence>
<evidence type="ECO:0000256" key="4">
    <source>
        <dbReference type="SAM" id="SignalP"/>
    </source>
</evidence>
<feature type="chain" id="PRO_5032433176" evidence="4">
    <location>
        <begin position="27"/>
        <end position="183"/>
    </location>
</feature>
<dbReference type="RefSeq" id="WP_169413493.1">
    <property type="nucleotide sequence ID" value="NZ_JAAXKZ010000048.1"/>
</dbReference>
<dbReference type="InterPro" id="IPR014755">
    <property type="entry name" value="Cu-Rt/internalin_Ig-like"/>
</dbReference>
<organism evidence="6 7">
    <name type="scientific">Pseudonocardia bannensis</name>
    <dbReference type="NCBI Taxonomy" id="630973"/>
    <lineage>
        <taxon>Bacteria</taxon>
        <taxon>Bacillati</taxon>
        <taxon>Actinomycetota</taxon>
        <taxon>Actinomycetes</taxon>
        <taxon>Pseudonocardiales</taxon>
        <taxon>Pseudonocardiaceae</taxon>
        <taxon>Pseudonocardia</taxon>
    </lineage>
</organism>
<dbReference type="Proteomes" id="UP000586918">
    <property type="component" value="Unassembled WGS sequence"/>
</dbReference>
<dbReference type="AlphaFoldDB" id="A0A848DJT0"/>
<comment type="caution">
    <text evidence="6">The sequence shown here is derived from an EMBL/GenBank/DDBJ whole genome shotgun (WGS) entry which is preliminary data.</text>
</comment>
<dbReference type="GO" id="GO:0042597">
    <property type="term" value="C:periplasmic space"/>
    <property type="evidence" value="ECO:0007669"/>
    <property type="project" value="InterPro"/>
</dbReference>
<keyword evidence="3" id="KW-0812">Transmembrane</keyword>
<feature type="signal peptide" evidence="4">
    <location>
        <begin position="1"/>
        <end position="26"/>
    </location>
</feature>
<keyword evidence="3" id="KW-0472">Membrane</keyword>
<feature type="domain" description="CopC" evidence="5">
    <location>
        <begin position="27"/>
        <end position="121"/>
    </location>
</feature>
<keyword evidence="2" id="KW-0186">Copper</keyword>
<protein>
    <submittedName>
        <fullName evidence="6">Copper resistance protein CopC</fullName>
    </submittedName>
</protein>
<gene>
    <name evidence="6" type="ORF">HF519_14635</name>
</gene>
<accession>A0A848DJT0</accession>
<feature type="transmembrane region" description="Helical" evidence="3">
    <location>
        <begin position="154"/>
        <end position="175"/>
    </location>
</feature>
<keyword evidence="7" id="KW-1185">Reference proteome</keyword>
<reference evidence="6 7" key="1">
    <citation type="submission" date="2020-04" db="EMBL/GenBank/DDBJ databases">
        <authorList>
            <person name="Klaysubun C."/>
            <person name="Duangmal K."/>
            <person name="Lipun K."/>
        </authorList>
    </citation>
    <scope>NUCLEOTIDE SEQUENCE [LARGE SCALE GENOMIC DNA]</scope>
    <source>
        <strain evidence="6 7">DSM 45300</strain>
    </source>
</reference>
<evidence type="ECO:0000256" key="1">
    <source>
        <dbReference type="ARBA" id="ARBA00022729"/>
    </source>
</evidence>
<evidence type="ECO:0000256" key="2">
    <source>
        <dbReference type="ARBA" id="ARBA00023008"/>
    </source>
</evidence>
<dbReference type="EMBL" id="JAAXKZ010000048">
    <property type="protein sequence ID" value="NMH92786.1"/>
    <property type="molecule type" value="Genomic_DNA"/>
</dbReference>
<evidence type="ECO:0000313" key="6">
    <source>
        <dbReference type="EMBL" id="NMH92786.1"/>
    </source>
</evidence>
<dbReference type="SUPFAM" id="SSF81296">
    <property type="entry name" value="E set domains"/>
    <property type="match status" value="1"/>
</dbReference>
<keyword evidence="3" id="KW-1133">Transmembrane helix</keyword>
<dbReference type="InterPro" id="IPR014756">
    <property type="entry name" value="Ig_E-set"/>
</dbReference>
<dbReference type="Gene3D" id="2.60.40.1220">
    <property type="match status" value="1"/>
</dbReference>
<evidence type="ECO:0000313" key="7">
    <source>
        <dbReference type="Proteomes" id="UP000586918"/>
    </source>
</evidence>
<dbReference type="GO" id="GO:0005507">
    <property type="term" value="F:copper ion binding"/>
    <property type="evidence" value="ECO:0007669"/>
    <property type="project" value="InterPro"/>
</dbReference>
<dbReference type="Pfam" id="PF04234">
    <property type="entry name" value="CopC"/>
    <property type="match status" value="1"/>
</dbReference>